<dbReference type="AlphaFoldDB" id="A0A852TJC2"/>
<reference evidence="2" key="1">
    <citation type="submission" date="2020-07" db="EMBL/GenBank/DDBJ databases">
        <authorList>
            <person name="Partida-Martinez L."/>
            <person name="Huntemann M."/>
            <person name="Clum A."/>
            <person name="Wang J."/>
            <person name="Palaniappan K."/>
            <person name="Ritter S."/>
            <person name="Chen I.-M."/>
            <person name="Stamatis D."/>
            <person name="Reddy T."/>
            <person name="O'Malley R."/>
            <person name="Daum C."/>
            <person name="Shapiro N."/>
            <person name="Ivanova N."/>
            <person name="Kyrpides N."/>
            <person name="Woyke T."/>
        </authorList>
    </citation>
    <scope>NUCLEOTIDE SEQUENCE [LARGE SCALE GENOMIC DNA]</scope>
    <source>
        <strain evidence="2">AT2.8</strain>
    </source>
</reference>
<name>A0A852TJC2_9BACI</name>
<comment type="caution">
    <text evidence="1">The sequence shown here is derived from an EMBL/GenBank/DDBJ whole genome shotgun (WGS) entry which is preliminary data.</text>
</comment>
<evidence type="ECO:0000313" key="1">
    <source>
        <dbReference type="EMBL" id="NYE09090.1"/>
    </source>
</evidence>
<organism evidence="1 2">
    <name type="scientific">Neobacillus niacini</name>
    <dbReference type="NCBI Taxonomy" id="86668"/>
    <lineage>
        <taxon>Bacteria</taxon>
        <taxon>Bacillati</taxon>
        <taxon>Bacillota</taxon>
        <taxon>Bacilli</taxon>
        <taxon>Bacillales</taxon>
        <taxon>Bacillaceae</taxon>
        <taxon>Neobacillus</taxon>
    </lineage>
</organism>
<reference evidence="2" key="2">
    <citation type="submission" date="2020-08" db="EMBL/GenBank/DDBJ databases">
        <title>The Agave Microbiome: Exploring the role of microbial communities in plant adaptations to desert environments.</title>
        <authorList>
            <person name="Partida-Martinez L.P."/>
        </authorList>
    </citation>
    <scope>NUCLEOTIDE SEQUENCE [LARGE SCALE GENOMIC DNA]</scope>
    <source>
        <strain evidence="2">AT2.8</strain>
    </source>
</reference>
<accession>A0A852TJC2</accession>
<sequence>MKKAIENFMDTYGKYIVASTFAQKQWTKDELEYVVSLFRDDSQR</sequence>
<dbReference type="Proteomes" id="UP000548423">
    <property type="component" value="Unassembled WGS sequence"/>
</dbReference>
<dbReference type="EMBL" id="JACCBX010000018">
    <property type="protein sequence ID" value="NYE09090.1"/>
    <property type="molecule type" value="Genomic_DNA"/>
</dbReference>
<proteinExistence type="predicted"/>
<gene>
    <name evidence="1" type="ORF">F4694_005947</name>
</gene>
<protein>
    <submittedName>
        <fullName evidence="1">Uncharacterized protein</fullName>
    </submittedName>
</protein>
<evidence type="ECO:0000313" key="2">
    <source>
        <dbReference type="Proteomes" id="UP000548423"/>
    </source>
</evidence>